<keyword evidence="8" id="KW-0539">Nucleus</keyword>
<evidence type="ECO:0000256" key="2">
    <source>
        <dbReference type="ARBA" id="ARBA00011056"/>
    </source>
</evidence>
<accession>A0ABR0K760</accession>
<proteinExistence type="inferred from homology"/>
<feature type="region of interest" description="Disordered" evidence="11">
    <location>
        <begin position="1"/>
        <end position="35"/>
    </location>
</feature>
<evidence type="ECO:0000256" key="6">
    <source>
        <dbReference type="ARBA" id="ARBA00023010"/>
    </source>
</evidence>
<feature type="compositionally biased region" description="Basic and acidic residues" evidence="11">
    <location>
        <begin position="117"/>
        <end position="204"/>
    </location>
</feature>
<keyword evidence="5" id="KW-0653">Protein transport</keyword>
<evidence type="ECO:0000256" key="9">
    <source>
        <dbReference type="ARBA" id="ARBA00026227"/>
    </source>
</evidence>
<feature type="compositionally biased region" description="Basic and acidic residues" evidence="11">
    <location>
        <begin position="672"/>
        <end position="681"/>
    </location>
</feature>
<keyword evidence="4" id="KW-0509">mRNA transport</keyword>
<feature type="region of interest" description="Disordered" evidence="11">
    <location>
        <begin position="117"/>
        <end position="221"/>
    </location>
</feature>
<evidence type="ECO:0000313" key="13">
    <source>
        <dbReference type="Proteomes" id="UP001345013"/>
    </source>
</evidence>
<organism evidence="12 13">
    <name type="scientific">Lithohypha guttulata</name>
    <dbReference type="NCBI Taxonomy" id="1690604"/>
    <lineage>
        <taxon>Eukaryota</taxon>
        <taxon>Fungi</taxon>
        <taxon>Dikarya</taxon>
        <taxon>Ascomycota</taxon>
        <taxon>Pezizomycotina</taxon>
        <taxon>Eurotiomycetes</taxon>
        <taxon>Chaetothyriomycetidae</taxon>
        <taxon>Chaetothyriales</taxon>
        <taxon>Trichomeriaceae</taxon>
        <taxon>Lithohypha</taxon>
    </lineage>
</organism>
<dbReference type="InterPro" id="IPR038506">
    <property type="entry name" value="GLE1-like_sf"/>
</dbReference>
<keyword evidence="6" id="KW-0811">Translocation</keyword>
<comment type="subcellular location">
    <subcellularLocation>
        <location evidence="1">Nucleus</location>
        <location evidence="1">Nuclear pore complex</location>
    </subcellularLocation>
</comment>
<sequence>MAKAESPRPNGHSPRNGISPRNGLTPRTYSPRRQHIDAQKIQLDLEKSFEALRVHDAQAQRLYEYNRRMHNEKAEEKEMELAIYHENALRLEREKRDALAAEAEATLQRWKEQRQEEQRRKLEEEQLRQQREAQARAERDRQIREEQERLRREEESRSRAEAERHRQEKESANAAETERLRQAAEAKQKEDELKQREATQRAEAAEAAESQRQAEARAQKTATASAAAAAAAEAGTPERAHAEYLALYRKIKAWKNGYWDHIRAEAKARKNPQIKEAVGEARRLIKTEVGKQSYGDKDVNRMAINKIKGCLLEFLKGPTPIIGTQVPINDFLPPSLQLEDNNASTITDQAAYVLCILTQQVIKIFTSYVHGAPERAEPVGTMLASIFAQPELQFQRGDGTTQSLFPILLAKYHRVCPALFGITADQSTSAGKLKMGWALLPAADDGQPKTTFVSEQTHYDRMTGLAIGYSSFGLRNFSAASNKNPYPPTHFWKSLAQIVNLPPNQVQPTHVCVLRHMFGHGGIYRFLLFFGSVGVALLREAFVEFPKRLPEAMQKDSYVKELNIYEDRKSNTSERRGQSLGTVLNAHPACATSNQTITQALASSWTGSVIRSGNNIGISRKSDCSASNIKHAAQREAKIQENSRPLRGSHHNPDPNPKKQEPTTSDLEEGEIVERVQRLDIDDSNDETNQIGPARLHKKRHFAYPFGDSRSRRPLQTVSPNKQEEASRKGHRYKTWAGPAAISSRPHRSDRLHANAFTSDLGKSKWVSEQHIGDLY</sequence>
<name>A0ABR0K760_9EURO</name>
<dbReference type="PANTHER" id="PTHR12960">
    <property type="entry name" value="GLE-1-RELATED"/>
    <property type="match status" value="1"/>
</dbReference>
<evidence type="ECO:0000313" key="12">
    <source>
        <dbReference type="EMBL" id="KAK5089465.1"/>
    </source>
</evidence>
<keyword evidence="7" id="KW-0906">Nuclear pore complex</keyword>
<evidence type="ECO:0000256" key="4">
    <source>
        <dbReference type="ARBA" id="ARBA00022816"/>
    </source>
</evidence>
<feature type="compositionally biased region" description="Basic and acidic residues" evidence="11">
    <location>
        <begin position="651"/>
        <end position="661"/>
    </location>
</feature>
<evidence type="ECO:0000256" key="7">
    <source>
        <dbReference type="ARBA" id="ARBA00023132"/>
    </source>
</evidence>
<reference evidence="12 13" key="1">
    <citation type="submission" date="2023-08" db="EMBL/GenBank/DDBJ databases">
        <title>Black Yeasts Isolated from many extreme environments.</title>
        <authorList>
            <person name="Coleine C."/>
            <person name="Stajich J.E."/>
            <person name="Selbmann L."/>
        </authorList>
    </citation>
    <scope>NUCLEOTIDE SEQUENCE [LARGE SCALE GENOMIC DNA]</scope>
    <source>
        <strain evidence="12 13">CCFEE 5885</strain>
    </source>
</reference>
<comment type="similarity">
    <text evidence="2">Belongs to the GLE1 family.</text>
</comment>
<evidence type="ECO:0000256" key="5">
    <source>
        <dbReference type="ARBA" id="ARBA00022927"/>
    </source>
</evidence>
<dbReference type="Pfam" id="PF07817">
    <property type="entry name" value="GLE1"/>
    <property type="match status" value="1"/>
</dbReference>
<dbReference type="Proteomes" id="UP001345013">
    <property type="component" value="Unassembled WGS sequence"/>
</dbReference>
<feature type="region of interest" description="Disordered" evidence="11">
    <location>
        <begin position="620"/>
        <end position="749"/>
    </location>
</feature>
<dbReference type="PANTHER" id="PTHR12960:SF0">
    <property type="entry name" value="MRNA EXPORT FACTOR GLE1"/>
    <property type="match status" value="1"/>
</dbReference>
<evidence type="ECO:0000256" key="1">
    <source>
        <dbReference type="ARBA" id="ARBA00004567"/>
    </source>
</evidence>
<evidence type="ECO:0000256" key="11">
    <source>
        <dbReference type="SAM" id="MobiDB-lite"/>
    </source>
</evidence>
<gene>
    <name evidence="12" type="ORF">LTR24_006186</name>
</gene>
<dbReference type="EMBL" id="JAVRRG010000077">
    <property type="protein sequence ID" value="KAK5089465.1"/>
    <property type="molecule type" value="Genomic_DNA"/>
</dbReference>
<evidence type="ECO:0000256" key="8">
    <source>
        <dbReference type="ARBA" id="ARBA00023242"/>
    </source>
</evidence>
<keyword evidence="13" id="KW-1185">Reference proteome</keyword>
<keyword evidence="3" id="KW-0813">Transport</keyword>
<dbReference type="Gene3D" id="1.25.40.510">
    <property type="entry name" value="GLE1-like"/>
    <property type="match status" value="1"/>
</dbReference>
<comment type="caution">
    <text evidence="12">The sequence shown here is derived from an EMBL/GenBank/DDBJ whole genome shotgun (WGS) entry which is preliminary data.</text>
</comment>
<dbReference type="InterPro" id="IPR012476">
    <property type="entry name" value="GLE1"/>
</dbReference>
<evidence type="ECO:0000256" key="10">
    <source>
        <dbReference type="ARBA" id="ARBA00029983"/>
    </source>
</evidence>
<protein>
    <recommendedName>
        <fullName evidence="9">mRNA export factor GLE1</fullName>
    </recommendedName>
    <alternativeName>
        <fullName evidence="10">Nucleoporin GLE1</fullName>
    </alternativeName>
</protein>
<evidence type="ECO:0000256" key="3">
    <source>
        <dbReference type="ARBA" id="ARBA00022448"/>
    </source>
</evidence>